<dbReference type="Pfam" id="PF01609">
    <property type="entry name" value="DDE_Tnp_1"/>
    <property type="match status" value="1"/>
</dbReference>
<sequence>MEKDHGRIEIRRYALSDRIGGLDAQPDWAGLQAVGRVESTRLIGNQTSTECRYFLCSFLDRDRFSATVRGHWAIENAEHWVLDVQFGEDACRTRRDHSAENLAVIRRMALNVLRHNGPPRDSIRRRKLRAALNDDYRLRLLLGTPTPATP</sequence>
<reference evidence="2 3" key="1">
    <citation type="journal article" date="2014" name="ISME J.">
        <title>Candidatus Competibacter-lineage genomes retrieved from metagenomes reveal functional metabolic diversity.</title>
        <authorList>
            <person name="McIlroy S.J."/>
            <person name="Albertsen M."/>
            <person name="Andresen E.K."/>
            <person name="Saunders A.M."/>
            <person name="Kristiansen R."/>
            <person name="Stokholm-Bjerregaard M."/>
            <person name="Nielsen K.L."/>
            <person name="Nielsen P.H."/>
        </authorList>
    </citation>
    <scope>NUCLEOTIDE SEQUENCE [LARGE SCALE GENOMIC DNA]</scope>
    <source>
        <strain evidence="2 3">Run_B_J11</strain>
    </source>
</reference>
<dbReference type="RefSeq" id="WP_051497952.1">
    <property type="nucleotide sequence ID" value="NZ_CBTK010000271.1"/>
</dbReference>
<evidence type="ECO:0000259" key="1">
    <source>
        <dbReference type="Pfam" id="PF01609"/>
    </source>
</evidence>
<dbReference type="NCBIfam" id="NF033564">
    <property type="entry name" value="transpos_ISAs1"/>
    <property type="match status" value="1"/>
</dbReference>
<dbReference type="InterPro" id="IPR047647">
    <property type="entry name" value="ISAs1_transpos"/>
</dbReference>
<gene>
    <name evidence="2" type="ORF">BN874_550014</name>
</gene>
<feature type="domain" description="Transposase IS4-like" evidence="1">
    <location>
        <begin position="64"/>
        <end position="111"/>
    </location>
</feature>
<name>A0A7U7J5Q0_9GAMM</name>
<dbReference type="EMBL" id="CBTK010000271">
    <property type="protein sequence ID" value="CDH46667.1"/>
    <property type="molecule type" value="Genomic_DNA"/>
</dbReference>
<dbReference type="GO" id="GO:0004803">
    <property type="term" value="F:transposase activity"/>
    <property type="evidence" value="ECO:0007669"/>
    <property type="project" value="InterPro"/>
</dbReference>
<evidence type="ECO:0000313" key="3">
    <source>
        <dbReference type="Proteomes" id="UP000019184"/>
    </source>
</evidence>
<evidence type="ECO:0000313" key="2">
    <source>
        <dbReference type="EMBL" id="CDH46667.1"/>
    </source>
</evidence>
<dbReference type="Proteomes" id="UP000019184">
    <property type="component" value="Unassembled WGS sequence"/>
</dbReference>
<dbReference type="PANTHER" id="PTHR30298">
    <property type="entry name" value="H REPEAT-ASSOCIATED PREDICTED TRANSPOSASE"/>
    <property type="match status" value="1"/>
</dbReference>
<dbReference type="InterPro" id="IPR051698">
    <property type="entry name" value="Transposase_11-like"/>
</dbReference>
<dbReference type="GO" id="GO:0003677">
    <property type="term" value="F:DNA binding"/>
    <property type="evidence" value="ECO:0007669"/>
    <property type="project" value="InterPro"/>
</dbReference>
<proteinExistence type="predicted"/>
<keyword evidence="3" id="KW-1185">Reference proteome</keyword>
<dbReference type="GO" id="GO:0006313">
    <property type="term" value="P:DNA transposition"/>
    <property type="evidence" value="ECO:0007669"/>
    <property type="project" value="InterPro"/>
</dbReference>
<dbReference type="InterPro" id="IPR002559">
    <property type="entry name" value="Transposase_11"/>
</dbReference>
<dbReference type="AlphaFoldDB" id="A0A7U7J5Q0"/>
<comment type="caution">
    <text evidence="2">The sequence shown here is derived from an EMBL/GenBank/DDBJ whole genome shotgun (WGS) entry which is preliminary data.</text>
</comment>
<protein>
    <submittedName>
        <fullName evidence="2">Transposase</fullName>
    </submittedName>
</protein>
<organism evidence="2 3">
    <name type="scientific">Candidatus Contendobacter odensis Run_B_J11</name>
    <dbReference type="NCBI Taxonomy" id="1400861"/>
    <lineage>
        <taxon>Bacteria</taxon>
        <taxon>Pseudomonadati</taxon>
        <taxon>Pseudomonadota</taxon>
        <taxon>Gammaproteobacteria</taxon>
        <taxon>Candidatus Competibacteraceae</taxon>
        <taxon>Candidatus Contendibacter</taxon>
    </lineage>
</organism>
<dbReference type="PANTHER" id="PTHR30298:SF0">
    <property type="entry name" value="PROTEIN YBFL-RELATED"/>
    <property type="match status" value="1"/>
</dbReference>
<accession>A0A7U7J5Q0</accession>